<comment type="caution">
    <text evidence="10">The sequence shown here is derived from an EMBL/GenBank/DDBJ whole genome shotgun (WGS) entry which is preliminary data.</text>
</comment>
<dbReference type="GO" id="GO:0005886">
    <property type="term" value="C:plasma membrane"/>
    <property type="evidence" value="ECO:0007669"/>
    <property type="project" value="UniProtKB-SubCell"/>
</dbReference>
<evidence type="ECO:0000256" key="4">
    <source>
        <dbReference type="ARBA" id="ARBA00022692"/>
    </source>
</evidence>
<evidence type="ECO:0000313" key="11">
    <source>
        <dbReference type="Proteomes" id="UP000294865"/>
    </source>
</evidence>
<keyword evidence="6 8" id="KW-0472">Membrane</keyword>
<dbReference type="Pfam" id="PF07690">
    <property type="entry name" value="MFS_1"/>
    <property type="match status" value="1"/>
</dbReference>
<name>A0A4R6C3N3_9STAP</name>
<feature type="transmembrane region" description="Helical" evidence="8">
    <location>
        <begin position="42"/>
        <end position="62"/>
    </location>
</feature>
<keyword evidence="4 8" id="KW-0812">Transmembrane</keyword>
<accession>A0A4R6C3N3</accession>
<feature type="transmembrane region" description="Helical" evidence="8">
    <location>
        <begin position="299"/>
        <end position="315"/>
    </location>
</feature>
<dbReference type="GO" id="GO:0022857">
    <property type="term" value="F:transmembrane transporter activity"/>
    <property type="evidence" value="ECO:0007669"/>
    <property type="project" value="InterPro"/>
</dbReference>
<feature type="transmembrane region" description="Helical" evidence="8">
    <location>
        <begin position="445"/>
        <end position="466"/>
    </location>
</feature>
<keyword evidence="3" id="KW-0813">Transport</keyword>
<feature type="transmembrane region" description="Helical" evidence="8">
    <location>
        <begin position="161"/>
        <end position="179"/>
    </location>
</feature>
<evidence type="ECO:0000256" key="6">
    <source>
        <dbReference type="ARBA" id="ARBA00023136"/>
    </source>
</evidence>
<dbReference type="Proteomes" id="UP000294865">
    <property type="component" value="Unassembled WGS sequence"/>
</dbReference>
<dbReference type="InterPro" id="IPR036259">
    <property type="entry name" value="MFS_trans_sf"/>
</dbReference>
<sequence length="479" mass="53300">MWEIFLLSVITVFGIGSQYFTNIAYSLNQGLIQSSFDLDSKYLIVPAVLTNFAFAFGVPFGHLFTHRLSFKKNYILFITIFLIASILCASTNNIYLLSIGKCIQGLSTGVLFFTTLPQAWHVFPKKYKNVFLFMVIVGLFGANALGGVSGSFSIETQQWRWLFFINIASAILCIIIALFALKDDHHVERKHYPYDLPEVIVLTLFAGTLAATSAMLPVLGASSPWFIVFSIVSFLLFILFIVFNVRAKHPIIHFQTLLEPKPMTGAFMAISSHLTLVIALAGINIFLLRILKMPPEDVLYFYLFFLFGVILSGSIKMLTYSAVGAGVLGVLGSIAMLYVSLHWRIIGIDISKNALYIHALLLGFGISITLVSGAMATLLDGPLEKASHRSNTMHTIRNYMGAILIACIAWFISRDLQAHLPKTFHSKLEAMKIIHETALNTVHHVFNIMIVFNVIMLIASIVQMFLGKGRRIVAKKTKG</sequence>
<feature type="transmembrane region" description="Helical" evidence="8">
    <location>
        <begin position="74"/>
        <end position="97"/>
    </location>
</feature>
<organism evidence="10 11">
    <name type="scientific">Macrococcoides canis</name>
    <dbReference type="NCBI Taxonomy" id="1855823"/>
    <lineage>
        <taxon>Bacteria</taxon>
        <taxon>Bacillati</taxon>
        <taxon>Bacillota</taxon>
        <taxon>Bacilli</taxon>
        <taxon>Bacillales</taxon>
        <taxon>Staphylococcaceae</taxon>
        <taxon>Macrococcoides</taxon>
    </lineage>
</organism>
<dbReference type="AlphaFoldDB" id="A0A4R6C3N3"/>
<feature type="transmembrane region" description="Helical" evidence="8">
    <location>
        <begin position="130"/>
        <end position="149"/>
    </location>
</feature>
<feature type="transmembrane region" description="Helical" evidence="8">
    <location>
        <begin position="355"/>
        <end position="376"/>
    </location>
</feature>
<dbReference type="InterPro" id="IPR011701">
    <property type="entry name" value="MFS"/>
</dbReference>
<feature type="transmembrane region" description="Helical" evidence="8">
    <location>
        <begin position="266"/>
        <end position="287"/>
    </location>
</feature>
<evidence type="ECO:0000256" key="5">
    <source>
        <dbReference type="ARBA" id="ARBA00022989"/>
    </source>
</evidence>
<reference evidence="10 11" key="1">
    <citation type="submission" date="2019-01" db="EMBL/GenBank/DDBJ databases">
        <title>Draft genome sequences of Macrococcus caseolyticus, Macrococcus canis, Macrococcus bohemicus and Macrococcus goetzii.</title>
        <authorList>
            <person name="Mazhar S."/>
            <person name="Altermann E."/>
            <person name="Hill C."/>
            <person name="Mcauliffe O."/>
        </authorList>
    </citation>
    <scope>NUCLEOTIDE SEQUENCE [LARGE SCALE GENOMIC DNA]</scope>
    <source>
        <strain evidence="10 11">DPC7162</strain>
    </source>
</reference>
<evidence type="ECO:0000256" key="2">
    <source>
        <dbReference type="ARBA" id="ARBA00007520"/>
    </source>
</evidence>
<comment type="subcellular location">
    <subcellularLocation>
        <location evidence="1">Cell membrane</location>
        <topology evidence="1">Multi-pass membrane protein</topology>
    </subcellularLocation>
</comment>
<gene>
    <name evidence="10" type="ORF">ETI04_09205</name>
</gene>
<evidence type="ECO:0000256" key="7">
    <source>
        <dbReference type="ARBA" id="ARBA00040594"/>
    </source>
</evidence>
<evidence type="ECO:0000256" key="3">
    <source>
        <dbReference type="ARBA" id="ARBA00022448"/>
    </source>
</evidence>
<feature type="domain" description="Major facilitator superfamily (MFS) profile" evidence="9">
    <location>
        <begin position="1"/>
        <end position="471"/>
    </location>
</feature>
<proteinExistence type="inferred from homology"/>
<evidence type="ECO:0000256" key="1">
    <source>
        <dbReference type="ARBA" id="ARBA00004651"/>
    </source>
</evidence>
<dbReference type="PANTHER" id="PTHR42718:SF9">
    <property type="entry name" value="MAJOR FACILITATOR SUPERFAMILY MULTIDRUG TRANSPORTER MFSC"/>
    <property type="match status" value="1"/>
</dbReference>
<dbReference type="PROSITE" id="PS50850">
    <property type="entry name" value="MFS"/>
    <property type="match status" value="1"/>
</dbReference>
<protein>
    <recommendedName>
        <fullName evidence="7">Quinolone resistance protein NorB</fullName>
    </recommendedName>
</protein>
<feature type="transmembrane region" description="Helical" evidence="8">
    <location>
        <begin position="225"/>
        <end position="245"/>
    </location>
</feature>
<keyword evidence="5 8" id="KW-1133">Transmembrane helix</keyword>
<comment type="similarity">
    <text evidence="2">Belongs to the major facilitator superfamily. TCR/Tet family.</text>
</comment>
<dbReference type="SUPFAM" id="SSF103473">
    <property type="entry name" value="MFS general substrate transporter"/>
    <property type="match status" value="1"/>
</dbReference>
<dbReference type="InterPro" id="IPR020846">
    <property type="entry name" value="MFS_dom"/>
</dbReference>
<feature type="transmembrane region" description="Helical" evidence="8">
    <location>
        <begin position="322"/>
        <end position="343"/>
    </location>
</feature>
<feature type="transmembrane region" description="Helical" evidence="8">
    <location>
        <begin position="396"/>
        <end position="413"/>
    </location>
</feature>
<evidence type="ECO:0000259" key="9">
    <source>
        <dbReference type="PROSITE" id="PS50850"/>
    </source>
</evidence>
<dbReference type="Gene3D" id="1.20.1250.20">
    <property type="entry name" value="MFS general substrate transporter like domains"/>
    <property type="match status" value="1"/>
</dbReference>
<evidence type="ECO:0000256" key="8">
    <source>
        <dbReference type="SAM" id="Phobius"/>
    </source>
</evidence>
<feature type="transmembrane region" description="Helical" evidence="8">
    <location>
        <begin position="199"/>
        <end position="219"/>
    </location>
</feature>
<evidence type="ECO:0000313" key="10">
    <source>
        <dbReference type="EMBL" id="TDM16086.1"/>
    </source>
</evidence>
<dbReference type="EMBL" id="SDQG01000006">
    <property type="protein sequence ID" value="TDM16086.1"/>
    <property type="molecule type" value="Genomic_DNA"/>
</dbReference>
<dbReference type="PANTHER" id="PTHR42718">
    <property type="entry name" value="MAJOR FACILITATOR SUPERFAMILY MULTIDRUG TRANSPORTER MFSC"/>
    <property type="match status" value="1"/>
</dbReference>
<dbReference type="RefSeq" id="WP_133420143.1">
    <property type="nucleotide sequence ID" value="NZ_SDGR01000002.1"/>
</dbReference>